<keyword evidence="5" id="KW-1185">Reference proteome</keyword>
<feature type="region of interest" description="Disordered" evidence="2">
    <location>
        <begin position="155"/>
        <end position="174"/>
    </location>
</feature>
<protein>
    <recommendedName>
        <fullName evidence="3">Remorin C-terminal domain-containing protein</fullName>
    </recommendedName>
</protein>
<comment type="caution">
    <text evidence="4">The sequence shown here is derived from an EMBL/GenBank/DDBJ whole genome shotgun (WGS) entry which is preliminary data.</text>
</comment>
<dbReference type="EMBL" id="BTGU01000002">
    <property type="protein sequence ID" value="GMN30128.1"/>
    <property type="molecule type" value="Genomic_DNA"/>
</dbReference>
<dbReference type="PANTHER" id="PTHR31471:SF2">
    <property type="entry name" value="REMORIN FAMILY PROTEIN"/>
    <property type="match status" value="1"/>
</dbReference>
<dbReference type="Proteomes" id="UP001187192">
    <property type="component" value="Unassembled WGS sequence"/>
</dbReference>
<dbReference type="InterPro" id="IPR005516">
    <property type="entry name" value="Remorin_C"/>
</dbReference>
<organism evidence="4 5">
    <name type="scientific">Ficus carica</name>
    <name type="common">Common fig</name>
    <dbReference type="NCBI Taxonomy" id="3494"/>
    <lineage>
        <taxon>Eukaryota</taxon>
        <taxon>Viridiplantae</taxon>
        <taxon>Streptophyta</taxon>
        <taxon>Embryophyta</taxon>
        <taxon>Tracheophyta</taxon>
        <taxon>Spermatophyta</taxon>
        <taxon>Magnoliopsida</taxon>
        <taxon>eudicotyledons</taxon>
        <taxon>Gunneridae</taxon>
        <taxon>Pentapetalae</taxon>
        <taxon>rosids</taxon>
        <taxon>fabids</taxon>
        <taxon>Rosales</taxon>
        <taxon>Moraceae</taxon>
        <taxon>Ficeae</taxon>
        <taxon>Ficus</taxon>
    </lineage>
</organism>
<feature type="domain" description="Remorin C-terminal" evidence="3">
    <location>
        <begin position="88"/>
        <end position="188"/>
    </location>
</feature>
<feature type="compositionally biased region" description="Basic and acidic residues" evidence="2">
    <location>
        <begin position="161"/>
        <end position="174"/>
    </location>
</feature>
<accession>A0AA88CPY7</accession>
<dbReference type="PANTHER" id="PTHR31471">
    <property type="entry name" value="OS02G0116800 PROTEIN"/>
    <property type="match status" value="1"/>
</dbReference>
<proteinExistence type="inferred from homology"/>
<reference evidence="4" key="1">
    <citation type="submission" date="2023-07" db="EMBL/GenBank/DDBJ databases">
        <title>draft genome sequence of fig (Ficus carica).</title>
        <authorList>
            <person name="Takahashi T."/>
            <person name="Nishimura K."/>
        </authorList>
    </citation>
    <scope>NUCLEOTIDE SEQUENCE</scope>
</reference>
<evidence type="ECO:0000313" key="4">
    <source>
        <dbReference type="EMBL" id="GMN30128.1"/>
    </source>
</evidence>
<gene>
    <name evidence="4" type="ORF">TIFTF001_002696</name>
</gene>
<name>A0AA88CPY7_FICCA</name>
<evidence type="ECO:0000256" key="2">
    <source>
        <dbReference type="SAM" id="MobiDB-lite"/>
    </source>
</evidence>
<dbReference type="AlphaFoldDB" id="A0AA88CPY7"/>
<dbReference type="Pfam" id="PF03763">
    <property type="entry name" value="Remorin_C"/>
    <property type="match status" value="1"/>
</dbReference>
<comment type="similarity">
    <text evidence="1">Belongs to the remorin family.</text>
</comment>
<evidence type="ECO:0000313" key="5">
    <source>
        <dbReference type="Proteomes" id="UP001187192"/>
    </source>
</evidence>
<evidence type="ECO:0000256" key="1">
    <source>
        <dbReference type="ARBA" id="ARBA00005711"/>
    </source>
</evidence>
<sequence length="204" mass="23129">MATQMSPKDCRCSISSTVGRSSFATSPSALLSIVEQQSDHLAKLEVRDVQVDKGATTIRWSKKRGLRMSKKGQPDANDFGENAVGVSASSFDVSEAATDYSKWKREEAKITAWENLQKAKAEAAIRKLEMKLEKKRSATMDKIIDKLRTAQFKAGKMRSKLSSDHHDSHDHRRQEVLRTPRKFFSFRKNVRVGSLSRFFVCRVF</sequence>
<evidence type="ECO:0000259" key="3">
    <source>
        <dbReference type="Pfam" id="PF03763"/>
    </source>
</evidence>